<dbReference type="Proteomes" id="UP000027064">
    <property type="component" value="Unassembled WGS sequence"/>
</dbReference>
<evidence type="ECO:0000313" key="2">
    <source>
        <dbReference type="Proteomes" id="UP000027064"/>
    </source>
</evidence>
<gene>
    <name evidence="1" type="ORF">FEM21_10960</name>
</gene>
<sequence length="50" mass="6041">MDVLILFLKKRNWGLVIYNFKLLLSYQIGRISRFLRNRNNVQNNKDLKSS</sequence>
<protein>
    <submittedName>
        <fullName evidence="1">Uncharacterized protein</fullName>
    </submittedName>
</protein>
<dbReference type="PATRIC" id="fig|1492738.3.peg.1088"/>
<dbReference type="AlphaFoldDB" id="A0A066WZ30"/>
<proteinExistence type="predicted"/>
<name>A0A066WZ30_9FLAO</name>
<evidence type="ECO:0000313" key="1">
    <source>
        <dbReference type="EMBL" id="KDN55905.1"/>
    </source>
</evidence>
<dbReference type="STRING" id="1492738.FEM21_10960"/>
<dbReference type="EMBL" id="JNCA01000009">
    <property type="protein sequence ID" value="KDN55905.1"/>
    <property type="molecule type" value="Genomic_DNA"/>
</dbReference>
<keyword evidence="2" id="KW-1185">Reference proteome</keyword>
<organism evidence="1 2">
    <name type="scientific">Flavobacterium seoulense</name>
    <dbReference type="NCBI Taxonomy" id="1492738"/>
    <lineage>
        <taxon>Bacteria</taxon>
        <taxon>Pseudomonadati</taxon>
        <taxon>Bacteroidota</taxon>
        <taxon>Flavobacteriia</taxon>
        <taxon>Flavobacteriales</taxon>
        <taxon>Flavobacteriaceae</taxon>
        <taxon>Flavobacterium</taxon>
    </lineage>
</organism>
<accession>A0A066WZ30</accession>
<comment type="caution">
    <text evidence="1">The sequence shown here is derived from an EMBL/GenBank/DDBJ whole genome shotgun (WGS) entry which is preliminary data.</text>
</comment>
<reference evidence="1 2" key="1">
    <citation type="submission" date="2014-05" db="EMBL/GenBank/DDBJ databases">
        <title>Genome Sequence of Flavobacterium sp. EM1321.</title>
        <authorList>
            <person name="Shin S.-K."/>
            <person name="Yi H."/>
        </authorList>
    </citation>
    <scope>NUCLEOTIDE SEQUENCE [LARGE SCALE GENOMIC DNA]</scope>
    <source>
        <strain evidence="1 2">EM1321</strain>
    </source>
</reference>